<evidence type="ECO:0000313" key="1">
    <source>
        <dbReference type="EMBL" id="CAA7018198.1"/>
    </source>
</evidence>
<proteinExistence type="predicted"/>
<evidence type="ECO:0000313" key="2">
    <source>
        <dbReference type="Proteomes" id="UP000467841"/>
    </source>
</evidence>
<gene>
    <name evidence="1" type="ORF">MERR_LOCUS5433</name>
</gene>
<comment type="caution">
    <text evidence="1">The sequence shown here is derived from an EMBL/GenBank/DDBJ whole genome shotgun (WGS) entry which is preliminary data.</text>
</comment>
<name>A0A6D2HPK5_9BRAS</name>
<dbReference type="AlphaFoldDB" id="A0A6D2HPK5"/>
<accession>A0A6D2HPK5</accession>
<organism evidence="1 2">
    <name type="scientific">Microthlaspi erraticum</name>
    <dbReference type="NCBI Taxonomy" id="1685480"/>
    <lineage>
        <taxon>Eukaryota</taxon>
        <taxon>Viridiplantae</taxon>
        <taxon>Streptophyta</taxon>
        <taxon>Embryophyta</taxon>
        <taxon>Tracheophyta</taxon>
        <taxon>Spermatophyta</taxon>
        <taxon>Magnoliopsida</taxon>
        <taxon>eudicotyledons</taxon>
        <taxon>Gunneridae</taxon>
        <taxon>Pentapetalae</taxon>
        <taxon>rosids</taxon>
        <taxon>malvids</taxon>
        <taxon>Brassicales</taxon>
        <taxon>Brassicaceae</taxon>
        <taxon>Coluteocarpeae</taxon>
        <taxon>Microthlaspi</taxon>
    </lineage>
</organism>
<dbReference type="EMBL" id="CACVBM020000355">
    <property type="protein sequence ID" value="CAA7018198.1"/>
    <property type="molecule type" value="Genomic_DNA"/>
</dbReference>
<reference evidence="1" key="1">
    <citation type="submission" date="2020-01" db="EMBL/GenBank/DDBJ databases">
        <authorList>
            <person name="Mishra B."/>
        </authorList>
    </citation>
    <scope>NUCLEOTIDE SEQUENCE [LARGE SCALE GENOMIC DNA]</scope>
</reference>
<dbReference type="Proteomes" id="UP000467841">
    <property type="component" value="Unassembled WGS sequence"/>
</dbReference>
<keyword evidence="2" id="KW-1185">Reference proteome</keyword>
<sequence length="128" mass="14077">MDGFGFVWVQVGLSADRCGLVWVQVGLSTSGEDLQCCGLARSGFVVFVTFGVGIRGRIHGDCERRRVFEVIPVFGVKSESVQRFGVLGVCGGAAWCSSSFLASVHLLQFVFPSFQPRIKCLWMFDDFL</sequence>
<protein>
    <submittedName>
        <fullName evidence="1">Uncharacterized protein</fullName>
    </submittedName>
</protein>